<reference evidence="1 2" key="1">
    <citation type="journal article" date="2019" name="Nat. Med.">
        <title>A library of human gut bacterial isolates paired with longitudinal multiomics data enables mechanistic microbiome research.</title>
        <authorList>
            <person name="Poyet M."/>
            <person name="Groussin M."/>
            <person name="Gibbons S.M."/>
            <person name="Avila-Pacheco J."/>
            <person name="Jiang X."/>
            <person name="Kearney S.M."/>
            <person name="Perrotta A.R."/>
            <person name="Berdy B."/>
            <person name="Zhao S."/>
            <person name="Lieberman T.D."/>
            <person name="Swanson P.K."/>
            <person name="Smith M."/>
            <person name="Roesemann S."/>
            <person name="Alexander J.E."/>
            <person name="Rich S.A."/>
            <person name="Livny J."/>
            <person name="Vlamakis H."/>
            <person name="Clish C."/>
            <person name="Bullock K."/>
            <person name="Deik A."/>
            <person name="Scott J."/>
            <person name="Pierce K.A."/>
            <person name="Xavier R.J."/>
            <person name="Alm E.J."/>
        </authorList>
    </citation>
    <scope>NUCLEOTIDE SEQUENCE [LARGE SCALE GENOMIC DNA]</scope>
    <source>
        <strain evidence="1 2">BIOML-A41</strain>
    </source>
</reference>
<dbReference type="Proteomes" id="UP000463337">
    <property type="component" value="Unassembled WGS sequence"/>
</dbReference>
<gene>
    <name evidence="1" type="ORF">GKD59_21815</name>
</gene>
<sequence>MGTDFYAFEMLTGRRLVPLPVASGTWSIATNADDSLRCKIPARAAVTALLDIWGTTPLARTGLLAVVDGMPVAAGPIWKRKYSQGKDIDLTAGGIRSYWERRLLLPVAARTNSLVDANGDPVAAYDTNLSGLSYGTIAKRYIELARLWPGGAIPMQLPADEAGPYVRNVAAIDLKKVRALIDALSNVENGPDISFRPRWSPDGLGIYWEMTHGSVAKPRLGNDDPSLIGWTVGAASGGAFDLEVEEDGTNLAEEVFAAGGRSDDRVLIARGRDTTLHDAGFPLMQAADTAHSDVVVQTTMQSYANRGAALGKYPSSFWKMKVRAHEKGTIPLGDYWLGDVATVTVDKTEPVLPAGDYVRRIASIGGDAAGESFDLTFAEAIA</sequence>
<comment type="caution">
    <text evidence="1">The sequence shown here is derived from an EMBL/GenBank/DDBJ whole genome shotgun (WGS) entry which is preliminary data.</text>
</comment>
<proteinExistence type="predicted"/>
<dbReference type="EMBL" id="WKLT01000037">
    <property type="protein sequence ID" value="MRY60488.1"/>
    <property type="molecule type" value="Genomic_DNA"/>
</dbReference>
<organism evidence="1 2">
    <name type="scientific">Parabacteroides distasonis</name>
    <dbReference type="NCBI Taxonomy" id="823"/>
    <lineage>
        <taxon>Bacteria</taxon>
        <taxon>Pseudomonadati</taxon>
        <taxon>Bacteroidota</taxon>
        <taxon>Bacteroidia</taxon>
        <taxon>Bacteroidales</taxon>
        <taxon>Tannerellaceae</taxon>
        <taxon>Parabacteroides</taxon>
    </lineage>
</organism>
<accession>A0A7K0GMV4</accession>
<evidence type="ECO:0000313" key="2">
    <source>
        <dbReference type="Proteomes" id="UP000463337"/>
    </source>
</evidence>
<dbReference type="RefSeq" id="WP_154398290.1">
    <property type="nucleotide sequence ID" value="NZ_WKLT01000037.1"/>
</dbReference>
<dbReference type="AlphaFoldDB" id="A0A7K0GMV4"/>
<evidence type="ECO:0000313" key="1">
    <source>
        <dbReference type="EMBL" id="MRY60488.1"/>
    </source>
</evidence>
<protein>
    <submittedName>
        <fullName evidence="1">Uncharacterized protein</fullName>
    </submittedName>
</protein>
<name>A0A7K0GMV4_PARDI</name>